<evidence type="ECO:0000313" key="2">
    <source>
        <dbReference type="Proteomes" id="UP000316727"/>
    </source>
</evidence>
<name>A0A501WCQ6_9BACT</name>
<sequence>MEDKTELTPLVKVLADLRSEGYTTDFKVNEAGMLCTMDGNQQFGPEDVRIVNFYRFEGESNPDDMSILYVLETKSGLKGSLSDAYGTYSDSTIEDFMKQVRDLGKDLDKRI</sequence>
<dbReference type="EMBL" id="VFRQ01000001">
    <property type="protein sequence ID" value="TPE46275.1"/>
    <property type="molecule type" value="Genomic_DNA"/>
</dbReference>
<organism evidence="1 2">
    <name type="scientific">Pontibacter mangrovi</name>
    <dbReference type="NCBI Taxonomy" id="2589816"/>
    <lineage>
        <taxon>Bacteria</taxon>
        <taxon>Pseudomonadati</taxon>
        <taxon>Bacteroidota</taxon>
        <taxon>Cytophagia</taxon>
        <taxon>Cytophagales</taxon>
        <taxon>Hymenobacteraceae</taxon>
        <taxon>Pontibacter</taxon>
    </lineage>
</organism>
<evidence type="ECO:0000313" key="1">
    <source>
        <dbReference type="EMBL" id="TPE46275.1"/>
    </source>
</evidence>
<dbReference type="OrthoDB" id="8418771at2"/>
<reference evidence="1 2" key="1">
    <citation type="submission" date="2019-06" db="EMBL/GenBank/DDBJ databases">
        <title>A novel bacterium of genus Pontibacter, isolated from marine sediment.</title>
        <authorList>
            <person name="Huang H."/>
            <person name="Mo K."/>
            <person name="Hu Y."/>
        </authorList>
    </citation>
    <scope>NUCLEOTIDE SEQUENCE [LARGE SCALE GENOMIC DNA]</scope>
    <source>
        <strain evidence="1 2">HB172049</strain>
    </source>
</reference>
<dbReference type="AlphaFoldDB" id="A0A501WCQ6"/>
<protein>
    <recommendedName>
        <fullName evidence="3">Phosphoribosylpyrophosphate synthetase</fullName>
    </recommendedName>
</protein>
<dbReference type="RefSeq" id="WP_140619151.1">
    <property type="nucleotide sequence ID" value="NZ_VFRQ01000001.1"/>
</dbReference>
<dbReference type="Proteomes" id="UP000316727">
    <property type="component" value="Unassembled WGS sequence"/>
</dbReference>
<comment type="caution">
    <text evidence="1">The sequence shown here is derived from an EMBL/GenBank/DDBJ whole genome shotgun (WGS) entry which is preliminary data.</text>
</comment>
<accession>A0A501WCQ6</accession>
<keyword evidence="2" id="KW-1185">Reference proteome</keyword>
<proteinExistence type="predicted"/>
<evidence type="ECO:0008006" key="3">
    <source>
        <dbReference type="Google" id="ProtNLM"/>
    </source>
</evidence>
<gene>
    <name evidence="1" type="ORF">FJM65_02725</name>
</gene>